<name>A6TM10_ALKMQ</name>
<dbReference type="KEGG" id="amt:Amet_1011"/>
<dbReference type="Proteomes" id="UP000001572">
    <property type="component" value="Chromosome"/>
</dbReference>
<accession>A6TM10</accession>
<evidence type="ECO:0000313" key="1">
    <source>
        <dbReference type="EMBL" id="ABR47228.1"/>
    </source>
</evidence>
<dbReference type="EMBL" id="CP000724">
    <property type="protein sequence ID" value="ABR47228.1"/>
    <property type="molecule type" value="Genomic_DNA"/>
</dbReference>
<dbReference type="AlphaFoldDB" id="A6TM10"/>
<sequence>MEINDQRSVEEVLQAWVNLSYKHFNGKEKIKDNGEERRQIVDRLKIKGIDSIVIEGMDNESYRLTYNEHHKKRTKKVMIQK</sequence>
<dbReference type="HOGENOM" id="CLU_2566278_0_0_9"/>
<protein>
    <submittedName>
        <fullName evidence="1">Uncharacterized protein</fullName>
    </submittedName>
</protein>
<dbReference type="OrthoDB" id="1955844at2"/>
<keyword evidence="2" id="KW-1185">Reference proteome</keyword>
<evidence type="ECO:0000313" key="2">
    <source>
        <dbReference type="Proteomes" id="UP000001572"/>
    </source>
</evidence>
<proteinExistence type="predicted"/>
<organism evidence="1 2">
    <name type="scientific">Alkaliphilus metalliredigens (strain QYMF)</name>
    <dbReference type="NCBI Taxonomy" id="293826"/>
    <lineage>
        <taxon>Bacteria</taxon>
        <taxon>Bacillati</taxon>
        <taxon>Bacillota</taxon>
        <taxon>Clostridia</taxon>
        <taxon>Peptostreptococcales</taxon>
        <taxon>Natronincolaceae</taxon>
        <taxon>Alkaliphilus</taxon>
    </lineage>
</organism>
<gene>
    <name evidence="1" type="ordered locus">Amet_1011</name>
</gene>
<dbReference type="RefSeq" id="WP_012062270.1">
    <property type="nucleotide sequence ID" value="NC_009633.1"/>
</dbReference>
<reference evidence="2" key="1">
    <citation type="journal article" date="2016" name="Genome Announc.">
        <title>Complete genome sequence of Alkaliphilus metalliredigens strain QYMF, an alkaliphilic and metal-reducing bacterium isolated from borax-contaminated leachate ponds.</title>
        <authorList>
            <person name="Hwang C."/>
            <person name="Copeland A."/>
            <person name="Lucas S."/>
            <person name="Lapidus A."/>
            <person name="Barry K."/>
            <person name="Detter J.C."/>
            <person name="Glavina Del Rio T."/>
            <person name="Hammon N."/>
            <person name="Israni S."/>
            <person name="Dalin E."/>
            <person name="Tice H."/>
            <person name="Pitluck S."/>
            <person name="Chertkov O."/>
            <person name="Brettin T."/>
            <person name="Bruce D."/>
            <person name="Han C."/>
            <person name="Schmutz J."/>
            <person name="Larimer F."/>
            <person name="Land M.L."/>
            <person name="Hauser L."/>
            <person name="Kyrpides N."/>
            <person name="Mikhailova N."/>
            <person name="Ye Q."/>
            <person name="Zhou J."/>
            <person name="Richardson P."/>
            <person name="Fields M.W."/>
        </authorList>
    </citation>
    <scope>NUCLEOTIDE SEQUENCE [LARGE SCALE GENOMIC DNA]</scope>
    <source>
        <strain evidence="2">QYMF</strain>
    </source>
</reference>